<name>A0A1I2JSZ4_9ACTN</name>
<organism evidence="1 2">
    <name type="scientific">Streptomyces mirabilis</name>
    <dbReference type="NCBI Taxonomy" id="68239"/>
    <lineage>
        <taxon>Bacteria</taxon>
        <taxon>Bacillati</taxon>
        <taxon>Actinomycetota</taxon>
        <taxon>Actinomycetes</taxon>
        <taxon>Kitasatosporales</taxon>
        <taxon>Streptomycetaceae</taxon>
        <taxon>Streptomyces</taxon>
    </lineage>
</organism>
<dbReference type="EMBL" id="FONR01000009">
    <property type="protein sequence ID" value="SFF57975.1"/>
    <property type="molecule type" value="Genomic_DNA"/>
</dbReference>
<dbReference type="AlphaFoldDB" id="A0A1I2JSZ4"/>
<dbReference type="OrthoDB" id="3852548at2"/>
<dbReference type="InterPro" id="IPR036890">
    <property type="entry name" value="HATPase_C_sf"/>
</dbReference>
<dbReference type="Gene3D" id="3.30.565.10">
    <property type="entry name" value="Histidine kinase-like ATPase, C-terminal domain"/>
    <property type="match status" value="1"/>
</dbReference>
<sequence>MKPAVPCYYHLDVEVSPERVGQVKRILGAHLRYWNLDTLVDSVCHCAEALLHTIDRHATDKNTTIEMWWNGSHLITAVSDNDQDLRPHNEPQGCLAQIAALSDGWGCCATGAGGKIIWFSWRARAAEHAPLVPSTPMPSLREARRTPRQVALPEPALAVSRHDTEAVIAVT</sequence>
<evidence type="ECO:0008006" key="3">
    <source>
        <dbReference type="Google" id="ProtNLM"/>
    </source>
</evidence>
<reference evidence="1 2" key="1">
    <citation type="submission" date="2016-10" db="EMBL/GenBank/DDBJ databases">
        <authorList>
            <person name="de Groot N.N."/>
        </authorList>
    </citation>
    <scope>NUCLEOTIDE SEQUENCE [LARGE SCALE GENOMIC DNA]</scope>
    <source>
        <strain evidence="1 2">OK461</strain>
    </source>
</reference>
<gene>
    <name evidence="1" type="ORF">SAMN02787118_1093</name>
</gene>
<protein>
    <recommendedName>
        <fullName evidence="3">Pep a2</fullName>
    </recommendedName>
</protein>
<proteinExistence type="predicted"/>
<evidence type="ECO:0000313" key="2">
    <source>
        <dbReference type="Proteomes" id="UP000181942"/>
    </source>
</evidence>
<evidence type="ECO:0000313" key="1">
    <source>
        <dbReference type="EMBL" id="SFF57975.1"/>
    </source>
</evidence>
<accession>A0A1I2JSZ4</accession>
<dbReference type="Proteomes" id="UP000181942">
    <property type="component" value="Unassembled WGS sequence"/>
</dbReference>
<dbReference type="RefSeq" id="WP_075029305.1">
    <property type="nucleotide sequence ID" value="NZ_FONR01000009.1"/>
</dbReference>